<dbReference type="RefSeq" id="WP_152098920.1">
    <property type="nucleotide sequence ID" value="NZ_AP021861.1"/>
</dbReference>
<dbReference type="EMBL" id="AP021861">
    <property type="protein sequence ID" value="BBO33061.1"/>
    <property type="molecule type" value="Genomic_DNA"/>
</dbReference>
<evidence type="ECO:0000256" key="1">
    <source>
        <dbReference type="SAM" id="SignalP"/>
    </source>
</evidence>
<evidence type="ECO:0000313" key="2">
    <source>
        <dbReference type="EMBL" id="BBO33061.1"/>
    </source>
</evidence>
<feature type="signal peptide" evidence="1">
    <location>
        <begin position="1"/>
        <end position="22"/>
    </location>
</feature>
<keyword evidence="1" id="KW-0732">Signal</keyword>
<name>A0A5K7XDX8_9BACT</name>
<proteinExistence type="predicted"/>
<organism evidence="2 3">
    <name type="scientific">Lacipirellula parvula</name>
    <dbReference type="NCBI Taxonomy" id="2650471"/>
    <lineage>
        <taxon>Bacteria</taxon>
        <taxon>Pseudomonadati</taxon>
        <taxon>Planctomycetota</taxon>
        <taxon>Planctomycetia</taxon>
        <taxon>Pirellulales</taxon>
        <taxon>Lacipirellulaceae</taxon>
        <taxon>Lacipirellula</taxon>
    </lineage>
</organism>
<reference evidence="3" key="1">
    <citation type="submission" date="2019-10" db="EMBL/GenBank/DDBJ databases">
        <title>Lacipirellula parvula gen. nov., sp. nov., representing a lineage of planctomycetes widespread in freshwater anoxic habitats, and description of the family Lacipirellulaceae.</title>
        <authorList>
            <person name="Dedysh S.N."/>
            <person name="Kulichevskaya I.S."/>
            <person name="Beletsky A.V."/>
            <person name="Rakitin A.L."/>
            <person name="Mardanov A.V."/>
            <person name="Ivanova A.A."/>
            <person name="Saltykova V.X."/>
            <person name="Rijpstra W.I.C."/>
            <person name="Sinninghe Damste J.S."/>
            <person name="Ravin N.V."/>
        </authorList>
    </citation>
    <scope>NUCLEOTIDE SEQUENCE [LARGE SCALE GENOMIC DNA]</scope>
    <source>
        <strain evidence="3">PX69</strain>
    </source>
</reference>
<gene>
    <name evidence="2" type="ORF">PLANPX_2673</name>
</gene>
<feature type="chain" id="PRO_5024997698" evidence="1">
    <location>
        <begin position="23"/>
        <end position="64"/>
    </location>
</feature>
<accession>A0A5K7XDX8</accession>
<sequence length="64" mass="6537">MKPFLSLLTVSLLCGVAVFSFAGEGSAILANPAISAAVQVECVRPEGRRMLSSLGSGTLISGRV</sequence>
<evidence type="ECO:0000313" key="3">
    <source>
        <dbReference type="Proteomes" id="UP000326837"/>
    </source>
</evidence>
<keyword evidence="3" id="KW-1185">Reference proteome</keyword>
<dbReference type="KEGG" id="lpav:PLANPX_2673"/>
<protein>
    <submittedName>
        <fullName evidence="2">Uncharacterized protein</fullName>
    </submittedName>
</protein>
<dbReference type="Proteomes" id="UP000326837">
    <property type="component" value="Chromosome"/>
</dbReference>
<dbReference type="AlphaFoldDB" id="A0A5K7XDX8"/>